<evidence type="ECO:0000313" key="12">
    <source>
        <dbReference type="Proteomes" id="UP000184144"/>
    </source>
</evidence>
<evidence type="ECO:0000259" key="10">
    <source>
        <dbReference type="Pfam" id="PF08019"/>
    </source>
</evidence>
<keyword evidence="2" id="KW-1003">Cell membrane</keyword>
<comment type="subcellular location">
    <subcellularLocation>
        <location evidence="1">Cell inner membrane</location>
        <topology evidence="1">Multi-pass membrane protein</topology>
    </subcellularLocation>
</comment>
<feature type="transmembrane region" description="Helical" evidence="8">
    <location>
        <begin position="56"/>
        <end position="76"/>
    </location>
</feature>
<dbReference type="Proteomes" id="UP000184144">
    <property type="component" value="Unassembled WGS sequence"/>
</dbReference>
<dbReference type="Gene3D" id="3.40.720.10">
    <property type="entry name" value="Alkaline Phosphatase, subunit A"/>
    <property type="match status" value="1"/>
</dbReference>
<dbReference type="InterPro" id="IPR017850">
    <property type="entry name" value="Alkaline_phosphatase_core_sf"/>
</dbReference>
<dbReference type="InterPro" id="IPR012549">
    <property type="entry name" value="EptA-like_N"/>
</dbReference>
<gene>
    <name evidence="11" type="ORF">SAMN05444273_10638</name>
</gene>
<keyword evidence="5 8" id="KW-0812">Transmembrane</keyword>
<evidence type="ECO:0000256" key="3">
    <source>
        <dbReference type="ARBA" id="ARBA00022519"/>
    </source>
</evidence>
<feature type="transmembrane region" description="Helical" evidence="8">
    <location>
        <begin position="158"/>
        <end position="178"/>
    </location>
</feature>
<feature type="domain" description="Phosphoethanolamine transferase N-terminal" evidence="10">
    <location>
        <begin position="64"/>
        <end position="211"/>
    </location>
</feature>
<evidence type="ECO:0000256" key="2">
    <source>
        <dbReference type="ARBA" id="ARBA00022475"/>
    </source>
</evidence>
<dbReference type="InterPro" id="IPR058130">
    <property type="entry name" value="PEA_transf_C"/>
</dbReference>
<dbReference type="Pfam" id="PF00884">
    <property type="entry name" value="Sulfatase"/>
    <property type="match status" value="1"/>
</dbReference>
<dbReference type="GO" id="GO:0005886">
    <property type="term" value="C:plasma membrane"/>
    <property type="evidence" value="ECO:0007669"/>
    <property type="project" value="UniProtKB-SubCell"/>
</dbReference>
<dbReference type="GO" id="GO:0016776">
    <property type="term" value="F:phosphotransferase activity, phosphate group as acceptor"/>
    <property type="evidence" value="ECO:0007669"/>
    <property type="project" value="TreeGrafter"/>
</dbReference>
<sequence>MTTHSLVRERLQDLRMSAPMSPIMLTILTVAFVFCAYNATFWTIAVEIFAGHLFSLFGYISAVFFLTLAAFSFFGLPWLVKPFLIFVVILSSVSSYYTDNLGVIIDRDMIQNAMVTTVTESKHLITAGFVLHVLSLGVVPAVAILSVKIKPERTLWRFGAPVLTILLSLCLAAGFLMADLKSYSATLRERKDFMSAFQPGAPMVATIRYAKMMMRSSNVTVAAVGRDAKKGPSYNAGSKPVLTIVVAGETARAQNFSLNGYDVQTNPNLEQLPIVNFSNVSSCGTATATSLPCMFSKFSRDDYSYEKGVSNENVLDVLAHAGLQVDWWDNNTGDKGIARRVGGSRSFTQTQNDEFCASGECMDGIFMKALEEYSQTITRDTVLVLHLIGSHGPTYYLRYPKEFERFTPACSTAEFKNCSPVEITNAYDNTIAYTDQILAQTIALLTKEDRLATSLLFVSDHGESLGEKGLYLHGAPYFMAPEYQTKVPMILWMSNAFKAQFSIDQDCLSEQMSDPLSHDNLYHSLLGMLDIKTTDYEAKLDLFASCKDHQKIAQN</sequence>
<evidence type="ECO:0000259" key="9">
    <source>
        <dbReference type="Pfam" id="PF00884"/>
    </source>
</evidence>
<keyword evidence="6 8" id="KW-1133">Transmembrane helix</keyword>
<evidence type="ECO:0000256" key="4">
    <source>
        <dbReference type="ARBA" id="ARBA00022679"/>
    </source>
</evidence>
<dbReference type="STRING" id="1486859.SAMN05444273_10638"/>
<feature type="domain" description="Sulfatase N-terminal" evidence="9">
    <location>
        <begin position="243"/>
        <end position="531"/>
    </location>
</feature>
<evidence type="ECO:0000256" key="1">
    <source>
        <dbReference type="ARBA" id="ARBA00004429"/>
    </source>
</evidence>
<name>A0A1M5BLG9_9RHOB</name>
<keyword evidence="7 8" id="KW-0472">Membrane</keyword>
<dbReference type="PANTHER" id="PTHR30443:SF0">
    <property type="entry name" value="PHOSPHOETHANOLAMINE TRANSFERASE EPTA"/>
    <property type="match status" value="1"/>
</dbReference>
<keyword evidence="12" id="KW-1185">Reference proteome</keyword>
<feature type="transmembrane region" description="Helical" evidence="8">
    <location>
        <begin position="83"/>
        <end position="105"/>
    </location>
</feature>
<reference evidence="12" key="1">
    <citation type="submission" date="2016-11" db="EMBL/GenBank/DDBJ databases">
        <authorList>
            <person name="Varghese N."/>
            <person name="Submissions S."/>
        </authorList>
    </citation>
    <scope>NUCLEOTIDE SEQUENCE [LARGE SCALE GENOMIC DNA]</scope>
    <source>
        <strain evidence="12">DSM 100566</strain>
    </source>
</reference>
<dbReference type="InterPro" id="IPR040423">
    <property type="entry name" value="PEA_transferase"/>
</dbReference>
<protein>
    <submittedName>
        <fullName evidence="11">Lipid A ethanolaminephosphotransferase</fullName>
    </submittedName>
</protein>
<dbReference type="Pfam" id="PF08019">
    <property type="entry name" value="EptA_B_N"/>
    <property type="match status" value="1"/>
</dbReference>
<dbReference type="NCBIfam" id="NF028537">
    <property type="entry name" value="P_eth_NH2_trans"/>
    <property type="match status" value="1"/>
</dbReference>
<keyword evidence="3" id="KW-0997">Cell inner membrane</keyword>
<organism evidence="11 12">
    <name type="scientific">Litoreibacter ascidiaceicola</name>
    <dbReference type="NCBI Taxonomy" id="1486859"/>
    <lineage>
        <taxon>Bacteria</taxon>
        <taxon>Pseudomonadati</taxon>
        <taxon>Pseudomonadota</taxon>
        <taxon>Alphaproteobacteria</taxon>
        <taxon>Rhodobacterales</taxon>
        <taxon>Roseobacteraceae</taxon>
        <taxon>Litoreibacter</taxon>
    </lineage>
</organism>
<dbReference type="AlphaFoldDB" id="A0A1M5BLG9"/>
<feature type="transmembrane region" description="Helical" evidence="8">
    <location>
        <begin position="21"/>
        <end position="44"/>
    </location>
</feature>
<evidence type="ECO:0000256" key="5">
    <source>
        <dbReference type="ARBA" id="ARBA00022692"/>
    </source>
</evidence>
<accession>A0A1M5BLG9</accession>
<keyword evidence="4 11" id="KW-0808">Transferase</keyword>
<proteinExistence type="predicted"/>
<dbReference type="GO" id="GO:0009244">
    <property type="term" value="P:lipopolysaccharide core region biosynthetic process"/>
    <property type="evidence" value="ECO:0007669"/>
    <property type="project" value="TreeGrafter"/>
</dbReference>
<evidence type="ECO:0000256" key="8">
    <source>
        <dbReference type="SAM" id="Phobius"/>
    </source>
</evidence>
<evidence type="ECO:0000256" key="6">
    <source>
        <dbReference type="ARBA" id="ARBA00022989"/>
    </source>
</evidence>
<dbReference type="EMBL" id="FQUV01000006">
    <property type="protein sequence ID" value="SHF43433.1"/>
    <property type="molecule type" value="Genomic_DNA"/>
</dbReference>
<dbReference type="PANTHER" id="PTHR30443">
    <property type="entry name" value="INNER MEMBRANE PROTEIN"/>
    <property type="match status" value="1"/>
</dbReference>
<dbReference type="SUPFAM" id="SSF53649">
    <property type="entry name" value="Alkaline phosphatase-like"/>
    <property type="match status" value="1"/>
</dbReference>
<dbReference type="CDD" id="cd16017">
    <property type="entry name" value="LptA"/>
    <property type="match status" value="1"/>
</dbReference>
<dbReference type="InterPro" id="IPR000917">
    <property type="entry name" value="Sulfatase_N"/>
</dbReference>
<evidence type="ECO:0000256" key="7">
    <source>
        <dbReference type="ARBA" id="ARBA00023136"/>
    </source>
</evidence>
<evidence type="ECO:0000313" key="11">
    <source>
        <dbReference type="EMBL" id="SHF43433.1"/>
    </source>
</evidence>
<feature type="transmembrane region" description="Helical" evidence="8">
    <location>
        <begin position="125"/>
        <end position="146"/>
    </location>
</feature>